<comment type="caution">
    <text evidence="2">The sequence shown here is derived from an EMBL/GenBank/DDBJ whole genome shotgun (WGS) entry which is preliminary data.</text>
</comment>
<feature type="compositionally biased region" description="Polar residues" evidence="1">
    <location>
        <begin position="1"/>
        <end position="11"/>
    </location>
</feature>
<dbReference type="EMBL" id="PGOL01003301">
    <property type="protein sequence ID" value="PKI41768.1"/>
    <property type="molecule type" value="Genomic_DNA"/>
</dbReference>
<keyword evidence="3" id="KW-1185">Reference proteome</keyword>
<feature type="region of interest" description="Disordered" evidence="1">
    <location>
        <begin position="41"/>
        <end position="66"/>
    </location>
</feature>
<evidence type="ECO:0000313" key="2">
    <source>
        <dbReference type="EMBL" id="PKI41768.1"/>
    </source>
</evidence>
<proteinExistence type="predicted"/>
<reference evidence="2 3" key="1">
    <citation type="submission" date="2017-11" db="EMBL/GenBank/DDBJ databases">
        <title>De-novo sequencing of pomegranate (Punica granatum L.) genome.</title>
        <authorList>
            <person name="Akparov Z."/>
            <person name="Amiraslanov A."/>
            <person name="Hajiyeva S."/>
            <person name="Abbasov M."/>
            <person name="Kaur K."/>
            <person name="Hamwieh A."/>
            <person name="Solovyev V."/>
            <person name="Salamov A."/>
            <person name="Braich B."/>
            <person name="Kosarev P."/>
            <person name="Mahmoud A."/>
            <person name="Hajiyev E."/>
            <person name="Babayeva S."/>
            <person name="Izzatullayeva V."/>
            <person name="Mammadov A."/>
            <person name="Mammadov A."/>
            <person name="Sharifova S."/>
            <person name="Ojaghi J."/>
            <person name="Eynullazada K."/>
            <person name="Bayramov B."/>
            <person name="Abdulazimova A."/>
            <person name="Shahmuradov I."/>
        </authorList>
    </citation>
    <scope>NUCLEOTIDE SEQUENCE [LARGE SCALE GENOMIC DNA]</scope>
    <source>
        <strain evidence="3">cv. AG2017</strain>
        <tissue evidence="2">Leaf</tissue>
    </source>
</reference>
<organism evidence="2 3">
    <name type="scientific">Punica granatum</name>
    <name type="common">Pomegranate</name>
    <dbReference type="NCBI Taxonomy" id="22663"/>
    <lineage>
        <taxon>Eukaryota</taxon>
        <taxon>Viridiplantae</taxon>
        <taxon>Streptophyta</taxon>
        <taxon>Embryophyta</taxon>
        <taxon>Tracheophyta</taxon>
        <taxon>Spermatophyta</taxon>
        <taxon>Magnoliopsida</taxon>
        <taxon>eudicotyledons</taxon>
        <taxon>Gunneridae</taxon>
        <taxon>Pentapetalae</taxon>
        <taxon>rosids</taxon>
        <taxon>malvids</taxon>
        <taxon>Myrtales</taxon>
        <taxon>Lythraceae</taxon>
        <taxon>Punica</taxon>
    </lineage>
</organism>
<dbReference type="AlphaFoldDB" id="A0A2I0ICP7"/>
<gene>
    <name evidence="2" type="ORF">CRG98_037850</name>
</gene>
<dbReference type="Proteomes" id="UP000233551">
    <property type="component" value="Unassembled WGS sequence"/>
</dbReference>
<protein>
    <submittedName>
        <fullName evidence="2">Uncharacterized protein</fullName>
    </submittedName>
</protein>
<evidence type="ECO:0000256" key="1">
    <source>
        <dbReference type="SAM" id="MobiDB-lite"/>
    </source>
</evidence>
<name>A0A2I0ICP7_PUNGR</name>
<accession>A0A2I0ICP7</accession>
<sequence length="107" mass="11905">MLASNTLQVLNSPAAAPSLTPVRLPPNPLFLPLPSPPHRLGFSLDHTGRRRRPSTSSTSSYEVSGTYPDEELDFQDRFGKEGDQKLNAAQYEVLLKRGQQVTFVLKR</sequence>
<feature type="region of interest" description="Disordered" evidence="1">
    <location>
        <begin position="1"/>
        <end position="25"/>
    </location>
</feature>
<evidence type="ECO:0000313" key="3">
    <source>
        <dbReference type="Proteomes" id="UP000233551"/>
    </source>
</evidence>